<dbReference type="UniPathway" id="UPA00214"/>
<dbReference type="EC" id="2.7.7.12" evidence="12"/>
<keyword evidence="7 12" id="KW-0479">Metal-binding</keyword>
<dbReference type="NCBIfam" id="TIGR00209">
    <property type="entry name" value="galT_1"/>
    <property type="match status" value="1"/>
</dbReference>
<dbReference type="PIRSF" id="PIRSF000808">
    <property type="entry name" value="GalT"/>
    <property type="match status" value="1"/>
</dbReference>
<dbReference type="PANTHER" id="PTHR11943:SF1">
    <property type="entry name" value="GALACTOSE-1-PHOSPHATE URIDYLYLTRANSFERASE"/>
    <property type="match status" value="1"/>
</dbReference>
<keyword evidence="9 12" id="KW-0299">Galactose metabolism</keyword>
<name>A0A0N5BWP4_STREA</name>
<keyword evidence="15" id="KW-1185">Reference proteome</keyword>
<keyword evidence="8" id="KW-0862">Zinc</keyword>
<evidence type="ECO:0000256" key="6">
    <source>
        <dbReference type="ARBA" id="ARBA00022695"/>
    </source>
</evidence>
<evidence type="ECO:0000313" key="16">
    <source>
        <dbReference type="WBParaSite" id="SPAL_0001023500.1"/>
    </source>
</evidence>
<dbReference type="Pfam" id="PF02744">
    <property type="entry name" value="GalP_UDP_tr_C"/>
    <property type="match status" value="1"/>
</dbReference>
<evidence type="ECO:0000256" key="1">
    <source>
        <dbReference type="ARBA" id="ARBA00001107"/>
    </source>
</evidence>
<comment type="pathway">
    <text evidence="3 12">Carbohydrate metabolism; galactose metabolism.</text>
</comment>
<dbReference type="SUPFAM" id="SSF54197">
    <property type="entry name" value="HIT-like"/>
    <property type="match status" value="2"/>
</dbReference>
<proteinExistence type="inferred from homology"/>
<evidence type="ECO:0000256" key="3">
    <source>
        <dbReference type="ARBA" id="ARBA00004947"/>
    </source>
</evidence>
<dbReference type="GO" id="GO:0033499">
    <property type="term" value="P:galactose catabolic process via UDP-galactose, Leloir pathway"/>
    <property type="evidence" value="ECO:0007669"/>
    <property type="project" value="TreeGrafter"/>
</dbReference>
<dbReference type="Proteomes" id="UP000046392">
    <property type="component" value="Unplaced"/>
</dbReference>
<evidence type="ECO:0000256" key="5">
    <source>
        <dbReference type="ARBA" id="ARBA00022679"/>
    </source>
</evidence>
<dbReference type="PROSITE" id="PS00117">
    <property type="entry name" value="GAL_P_UDP_TRANSF_I"/>
    <property type="match status" value="1"/>
</dbReference>
<keyword evidence="5 12" id="KW-0808">Transferase</keyword>
<dbReference type="Gene3D" id="3.30.428.10">
    <property type="entry name" value="HIT-like"/>
    <property type="match status" value="2"/>
</dbReference>
<dbReference type="InterPro" id="IPR001937">
    <property type="entry name" value="GalP_UDPtransf1"/>
</dbReference>
<evidence type="ECO:0000256" key="11">
    <source>
        <dbReference type="PIRSR" id="PIRSR000808-1"/>
    </source>
</evidence>
<protein>
    <recommendedName>
        <fullName evidence="12">Galactose-1-phosphate uridylyltransferase</fullName>
        <ecNumber evidence="12">2.7.7.12</ecNumber>
    </recommendedName>
</protein>
<dbReference type="Pfam" id="PF01087">
    <property type="entry name" value="GalP_UDP_transf"/>
    <property type="match status" value="1"/>
</dbReference>
<feature type="domain" description="Galactose-1-phosphate uridyl transferase N-terminal" evidence="13">
    <location>
        <begin position="3"/>
        <end position="181"/>
    </location>
</feature>
<evidence type="ECO:0000256" key="2">
    <source>
        <dbReference type="ARBA" id="ARBA00001947"/>
    </source>
</evidence>
<dbReference type="GO" id="GO:0008270">
    <property type="term" value="F:zinc ion binding"/>
    <property type="evidence" value="ECO:0007669"/>
    <property type="project" value="InterPro"/>
</dbReference>
<evidence type="ECO:0000256" key="10">
    <source>
        <dbReference type="ARBA" id="ARBA00023277"/>
    </source>
</evidence>
<evidence type="ECO:0000256" key="4">
    <source>
        <dbReference type="ARBA" id="ARBA00010951"/>
    </source>
</evidence>
<keyword evidence="6 12" id="KW-0548">Nucleotidyltransferase</keyword>
<accession>A0A0N5BWP4</accession>
<sequence length="359" mass="42328">MTTRRYNPLLDSWVIVAADRLKRPWSGEKEVKYDSVSLDNHKDISIDIPINNNPLAPGGIRDNGKRNPMYSGVYVFENDFPTFNKDKQNIINNHSEKDDLFVEENLLSGICKVICYSEKTNDRLSVMSIDQIFNVLDTWCDEFEKLKFEFDWIQIFENRGTEVGSSNMHPHCQLWAMNYVPSIPLKKDETQKIYFEKNGKNMLYEYMKKEIEKKERIISENDDWVVLVPYWALWPFETMILPKFNIQYITELSDSQKRSLAIILKIILLKYDLIFDCSFPYMFGVINAPSGKYFNKSKPHWQLHFHFYPPLLRSSTIKKHLAGFEVFAEPQRDLTPETAADIIKKQQNKEIEDLLKYCK</sequence>
<dbReference type="InterPro" id="IPR036265">
    <property type="entry name" value="HIT-like_sf"/>
</dbReference>
<evidence type="ECO:0000259" key="13">
    <source>
        <dbReference type="Pfam" id="PF01087"/>
    </source>
</evidence>
<dbReference type="InterPro" id="IPR005849">
    <property type="entry name" value="GalP_Utransf_N"/>
</dbReference>
<evidence type="ECO:0000256" key="12">
    <source>
        <dbReference type="RuleBase" id="RU000506"/>
    </source>
</evidence>
<dbReference type="GO" id="GO:0005737">
    <property type="term" value="C:cytoplasm"/>
    <property type="evidence" value="ECO:0007669"/>
    <property type="project" value="TreeGrafter"/>
</dbReference>
<keyword evidence="10 12" id="KW-0119">Carbohydrate metabolism</keyword>
<dbReference type="FunFam" id="3.30.428.10:FF:000001">
    <property type="entry name" value="Galactose-1-phosphate uridylyltransferase"/>
    <property type="match status" value="1"/>
</dbReference>
<dbReference type="InterPro" id="IPR005850">
    <property type="entry name" value="GalP_Utransf_C"/>
</dbReference>
<evidence type="ECO:0000259" key="14">
    <source>
        <dbReference type="Pfam" id="PF02744"/>
    </source>
</evidence>
<evidence type="ECO:0000313" key="15">
    <source>
        <dbReference type="Proteomes" id="UP000046392"/>
    </source>
</evidence>
<feature type="domain" description="Galactose-1-phosphate uridyl transferase C-terminal" evidence="14">
    <location>
        <begin position="188"/>
        <end position="346"/>
    </location>
</feature>
<evidence type="ECO:0000256" key="8">
    <source>
        <dbReference type="ARBA" id="ARBA00022833"/>
    </source>
</evidence>
<comment type="catalytic activity">
    <reaction evidence="1 12">
        <text>alpha-D-galactose 1-phosphate + UDP-alpha-D-glucose = alpha-D-glucose 1-phosphate + UDP-alpha-D-galactose</text>
        <dbReference type="Rhea" id="RHEA:13989"/>
        <dbReference type="ChEBI" id="CHEBI:58336"/>
        <dbReference type="ChEBI" id="CHEBI:58601"/>
        <dbReference type="ChEBI" id="CHEBI:58885"/>
        <dbReference type="ChEBI" id="CHEBI:66914"/>
        <dbReference type="EC" id="2.7.7.12"/>
    </reaction>
</comment>
<comment type="cofactor">
    <cofactor evidence="2">
        <name>Zn(2+)</name>
        <dbReference type="ChEBI" id="CHEBI:29105"/>
    </cofactor>
</comment>
<dbReference type="AlphaFoldDB" id="A0A0N5BWP4"/>
<evidence type="ECO:0000256" key="9">
    <source>
        <dbReference type="ARBA" id="ARBA00023144"/>
    </source>
</evidence>
<dbReference type="PANTHER" id="PTHR11943">
    <property type="entry name" value="GALACTOSE-1-PHOSPHATE URIDYLYLTRANSFERASE"/>
    <property type="match status" value="1"/>
</dbReference>
<comment type="similarity">
    <text evidence="4 12">Belongs to the galactose-1-phosphate uridylyltransferase type 1 family.</text>
</comment>
<dbReference type="InterPro" id="IPR019779">
    <property type="entry name" value="GalP_UDPtransf1_His-AS"/>
</dbReference>
<feature type="active site" description="Tele-UMP-histidine intermediate" evidence="11">
    <location>
        <position position="171"/>
    </location>
</feature>
<reference evidence="16" key="1">
    <citation type="submission" date="2017-02" db="UniProtKB">
        <authorList>
            <consortium name="WormBaseParasite"/>
        </authorList>
    </citation>
    <scope>IDENTIFICATION</scope>
</reference>
<dbReference type="WBParaSite" id="SPAL_0001023500.1">
    <property type="protein sequence ID" value="SPAL_0001023500.1"/>
    <property type="gene ID" value="SPAL_0001023500"/>
</dbReference>
<dbReference type="GO" id="GO:0008108">
    <property type="term" value="F:UDP-glucose:hexose-1-phosphate uridylyltransferase activity"/>
    <property type="evidence" value="ECO:0007669"/>
    <property type="project" value="UniProtKB-EC"/>
</dbReference>
<organism evidence="15 16">
    <name type="scientific">Strongyloides papillosus</name>
    <name type="common">Intestinal threadworm</name>
    <dbReference type="NCBI Taxonomy" id="174720"/>
    <lineage>
        <taxon>Eukaryota</taxon>
        <taxon>Metazoa</taxon>
        <taxon>Ecdysozoa</taxon>
        <taxon>Nematoda</taxon>
        <taxon>Chromadorea</taxon>
        <taxon>Rhabditida</taxon>
        <taxon>Tylenchina</taxon>
        <taxon>Panagrolaimomorpha</taxon>
        <taxon>Strongyloidoidea</taxon>
        <taxon>Strongyloididae</taxon>
        <taxon>Strongyloides</taxon>
    </lineage>
</organism>
<evidence type="ECO:0000256" key="7">
    <source>
        <dbReference type="ARBA" id="ARBA00022723"/>
    </source>
</evidence>
<dbReference type="STRING" id="174720.A0A0N5BWP4"/>